<feature type="transmembrane region" description="Helical" evidence="8">
    <location>
        <begin position="217"/>
        <end position="238"/>
    </location>
</feature>
<feature type="transmembrane region" description="Helical" evidence="8">
    <location>
        <begin position="155"/>
        <end position="178"/>
    </location>
</feature>
<feature type="domain" description="Major facilitator superfamily (MFS) profile" evidence="9">
    <location>
        <begin position="20"/>
        <end position="495"/>
    </location>
</feature>
<evidence type="ECO:0000256" key="6">
    <source>
        <dbReference type="ARBA" id="ARBA00023136"/>
    </source>
</evidence>
<dbReference type="PANTHER" id="PTHR42718:SF46">
    <property type="entry name" value="BLR6921 PROTEIN"/>
    <property type="match status" value="1"/>
</dbReference>
<dbReference type="PANTHER" id="PTHR42718">
    <property type="entry name" value="MAJOR FACILITATOR SUPERFAMILY MULTIDRUG TRANSPORTER MFSC"/>
    <property type="match status" value="1"/>
</dbReference>
<keyword evidence="2" id="KW-0813">Transport</keyword>
<dbReference type="Proteomes" id="UP001595764">
    <property type="component" value="Unassembled WGS sequence"/>
</dbReference>
<feature type="transmembrane region" description="Helical" evidence="8">
    <location>
        <begin position="20"/>
        <end position="41"/>
    </location>
</feature>
<evidence type="ECO:0000256" key="3">
    <source>
        <dbReference type="ARBA" id="ARBA00022475"/>
    </source>
</evidence>
<proteinExistence type="predicted"/>
<dbReference type="InterPro" id="IPR036259">
    <property type="entry name" value="MFS_trans_sf"/>
</dbReference>
<sequence length="588" mass="62233">MAERRTYSIAELGPRYKWIALSNTTLGMLIATINSSIVLIALPDIFKGIGINPLEPSNTSYLLWMIMGFLVVTAVLVVAFGRLGDMYGRARMYNLGFAVFTVSSIMLAITWFDGDAAALWLIGWRIVQGVGGAFLMANSSAILTDAFPANQRGLALGMNGVAAIAGSFLGLVVGGVLAPVNWNLIFLVSVPFGVVGTVWAYLKLHDTGVRQHAKMDWWGNITFAVGLIAVLVGITYGIQPYGTSQTGWGSPMVLSCLIGGVAVLIAFMVIETKVPNPLFRLSLFRIRSFSWGNLANLTASLGRGGLQFVLIIWLQGIWLPQHGFTFEQTPLWAGIYMLPLTIGFLVAAPTSGILSDRIGSRALASGGLVITALTFLLLMLLPVNFDYWAFAGILLLNGIGMGMFSSPNRAEVMNSLPADARGSGAGMMTTFQNAAMVLSIGFFFSLIIAGLSDHLPIAMSQGLTQHGVPEAAAQQVAHLPAVAVLFAAFLGYNPIQQLLGGQLGSLPADQANFLTGRSFFPNLISGPFQDGLAVAFGFAIVVCLIGAVASLLTKDTKKASESVGEELAAVAGESGGGPSELVSPRSDR</sequence>
<accession>A0ABV7QKW9</accession>
<keyword evidence="11" id="KW-1185">Reference proteome</keyword>
<feature type="transmembrane region" description="Helical" evidence="8">
    <location>
        <begin position="291"/>
        <end position="314"/>
    </location>
</feature>
<keyword evidence="5 8" id="KW-1133">Transmembrane helix</keyword>
<feature type="transmembrane region" description="Helical" evidence="8">
    <location>
        <begin position="334"/>
        <end position="355"/>
    </location>
</feature>
<dbReference type="RefSeq" id="WP_354737453.1">
    <property type="nucleotide sequence ID" value="NZ_JBHMAY010000087.1"/>
</dbReference>
<dbReference type="SUPFAM" id="SSF103473">
    <property type="entry name" value="MFS general substrate transporter"/>
    <property type="match status" value="2"/>
</dbReference>
<evidence type="ECO:0000256" key="8">
    <source>
        <dbReference type="SAM" id="Phobius"/>
    </source>
</evidence>
<feature type="transmembrane region" description="Helical" evidence="8">
    <location>
        <begin position="92"/>
        <end position="112"/>
    </location>
</feature>
<name>A0ABV7QKW9_9PSEU</name>
<protein>
    <submittedName>
        <fullName evidence="10">MFS transporter</fullName>
    </submittedName>
</protein>
<evidence type="ECO:0000256" key="1">
    <source>
        <dbReference type="ARBA" id="ARBA00004651"/>
    </source>
</evidence>
<feature type="transmembrane region" description="Helical" evidence="8">
    <location>
        <begin position="118"/>
        <end position="143"/>
    </location>
</feature>
<dbReference type="CDD" id="cd17321">
    <property type="entry name" value="MFS_MMR_MDR_like"/>
    <property type="match status" value="1"/>
</dbReference>
<feature type="transmembrane region" description="Helical" evidence="8">
    <location>
        <begin position="362"/>
        <end position="381"/>
    </location>
</feature>
<feature type="transmembrane region" description="Helical" evidence="8">
    <location>
        <begin position="531"/>
        <end position="552"/>
    </location>
</feature>
<feature type="transmembrane region" description="Helical" evidence="8">
    <location>
        <begin position="184"/>
        <end position="205"/>
    </location>
</feature>
<gene>
    <name evidence="10" type="ORF">ACFORO_27670</name>
</gene>
<organism evidence="10 11">
    <name type="scientific">Amycolatopsis halotolerans</name>
    <dbReference type="NCBI Taxonomy" id="330083"/>
    <lineage>
        <taxon>Bacteria</taxon>
        <taxon>Bacillati</taxon>
        <taxon>Actinomycetota</taxon>
        <taxon>Actinomycetes</taxon>
        <taxon>Pseudonocardiales</taxon>
        <taxon>Pseudonocardiaceae</taxon>
        <taxon>Amycolatopsis</taxon>
    </lineage>
</organism>
<evidence type="ECO:0000256" key="2">
    <source>
        <dbReference type="ARBA" id="ARBA00022448"/>
    </source>
</evidence>
<dbReference type="Gene3D" id="1.20.1250.20">
    <property type="entry name" value="MFS general substrate transporter like domains"/>
    <property type="match status" value="2"/>
</dbReference>
<feature type="transmembrane region" description="Helical" evidence="8">
    <location>
        <begin position="425"/>
        <end position="451"/>
    </location>
</feature>
<feature type="transmembrane region" description="Helical" evidence="8">
    <location>
        <begin position="387"/>
        <end position="404"/>
    </location>
</feature>
<feature type="region of interest" description="Disordered" evidence="7">
    <location>
        <begin position="568"/>
        <end position="588"/>
    </location>
</feature>
<evidence type="ECO:0000256" key="5">
    <source>
        <dbReference type="ARBA" id="ARBA00022989"/>
    </source>
</evidence>
<evidence type="ECO:0000256" key="7">
    <source>
        <dbReference type="SAM" id="MobiDB-lite"/>
    </source>
</evidence>
<evidence type="ECO:0000313" key="10">
    <source>
        <dbReference type="EMBL" id="MFC3513976.1"/>
    </source>
</evidence>
<dbReference type="InterPro" id="IPR020846">
    <property type="entry name" value="MFS_dom"/>
</dbReference>
<dbReference type="PROSITE" id="PS50850">
    <property type="entry name" value="MFS"/>
    <property type="match status" value="1"/>
</dbReference>
<feature type="transmembrane region" description="Helical" evidence="8">
    <location>
        <begin position="61"/>
        <end position="80"/>
    </location>
</feature>
<keyword evidence="6 8" id="KW-0472">Membrane</keyword>
<dbReference type="InterPro" id="IPR011701">
    <property type="entry name" value="MFS"/>
</dbReference>
<dbReference type="Pfam" id="PF07690">
    <property type="entry name" value="MFS_1"/>
    <property type="match status" value="1"/>
</dbReference>
<comment type="subcellular location">
    <subcellularLocation>
        <location evidence="1">Cell membrane</location>
        <topology evidence="1">Multi-pass membrane protein</topology>
    </subcellularLocation>
</comment>
<keyword evidence="3" id="KW-1003">Cell membrane</keyword>
<feature type="transmembrane region" description="Helical" evidence="8">
    <location>
        <begin position="250"/>
        <end position="270"/>
    </location>
</feature>
<evidence type="ECO:0000256" key="4">
    <source>
        <dbReference type="ARBA" id="ARBA00022692"/>
    </source>
</evidence>
<dbReference type="EMBL" id="JBHRWI010000031">
    <property type="protein sequence ID" value="MFC3513976.1"/>
    <property type="molecule type" value="Genomic_DNA"/>
</dbReference>
<reference evidence="11" key="1">
    <citation type="journal article" date="2019" name="Int. J. Syst. Evol. Microbiol.">
        <title>The Global Catalogue of Microorganisms (GCM) 10K type strain sequencing project: providing services to taxonomists for standard genome sequencing and annotation.</title>
        <authorList>
            <consortium name="The Broad Institute Genomics Platform"/>
            <consortium name="The Broad Institute Genome Sequencing Center for Infectious Disease"/>
            <person name="Wu L."/>
            <person name="Ma J."/>
        </authorList>
    </citation>
    <scope>NUCLEOTIDE SEQUENCE [LARGE SCALE GENOMIC DNA]</scope>
    <source>
        <strain evidence="11">CGMCC 4.7682</strain>
    </source>
</reference>
<evidence type="ECO:0000259" key="9">
    <source>
        <dbReference type="PROSITE" id="PS50850"/>
    </source>
</evidence>
<evidence type="ECO:0000313" key="11">
    <source>
        <dbReference type="Proteomes" id="UP001595764"/>
    </source>
</evidence>
<keyword evidence="4 8" id="KW-0812">Transmembrane</keyword>
<comment type="caution">
    <text evidence="10">The sequence shown here is derived from an EMBL/GenBank/DDBJ whole genome shotgun (WGS) entry which is preliminary data.</text>
</comment>